<dbReference type="EMBL" id="PNIN01000019">
    <property type="protein sequence ID" value="PMP72694.1"/>
    <property type="molecule type" value="Genomic_DNA"/>
</dbReference>
<feature type="chain" id="PRO_5014458538" evidence="4">
    <location>
        <begin position="20"/>
        <end position="363"/>
    </location>
</feature>
<protein>
    <submittedName>
        <fullName evidence="5">ABC transporter substrate-binding protein</fullName>
    </submittedName>
</protein>
<gene>
    <name evidence="5" type="ORF">C0187_01105</name>
</gene>
<dbReference type="Proteomes" id="UP000242881">
    <property type="component" value="Unassembled WGS sequence"/>
</dbReference>
<dbReference type="PANTHER" id="PTHR33376">
    <property type="match status" value="1"/>
</dbReference>
<dbReference type="AlphaFoldDB" id="A0A2J6WQN5"/>
<dbReference type="GO" id="GO:0046872">
    <property type="term" value="F:metal ion binding"/>
    <property type="evidence" value="ECO:0007669"/>
    <property type="project" value="UniProtKB-KW"/>
</dbReference>
<evidence type="ECO:0000256" key="1">
    <source>
        <dbReference type="ARBA" id="ARBA00022729"/>
    </source>
</evidence>
<evidence type="ECO:0000256" key="4">
    <source>
        <dbReference type="SAM" id="SignalP"/>
    </source>
</evidence>
<evidence type="ECO:0000313" key="6">
    <source>
        <dbReference type="Proteomes" id="UP000242881"/>
    </source>
</evidence>
<dbReference type="Pfam" id="PF03480">
    <property type="entry name" value="DctP"/>
    <property type="match status" value="1"/>
</dbReference>
<dbReference type="GO" id="GO:0055085">
    <property type="term" value="P:transmembrane transport"/>
    <property type="evidence" value="ECO:0007669"/>
    <property type="project" value="InterPro"/>
</dbReference>
<organism evidence="5 6">
    <name type="scientific">Calditerrivibrio nitroreducens</name>
    <dbReference type="NCBI Taxonomy" id="477976"/>
    <lineage>
        <taxon>Bacteria</taxon>
        <taxon>Pseudomonadati</taxon>
        <taxon>Deferribacterota</taxon>
        <taxon>Deferribacteres</taxon>
        <taxon>Deferribacterales</taxon>
        <taxon>Calditerrivibrionaceae</taxon>
    </lineage>
</organism>
<accession>A0A2J6WQN5</accession>
<sequence>MSKKVTRRQFLKTAGAATAAGAAMTIGAPAIHASQKYLWKMVTTWPPNFPVMGEGAVMLAKWIETMSEGRLKIQVYGAGELVPALEAFNAVSSGTVEMGHGASYYWAGKSQAAQFFAAVPFGLNAQGMNAWLYAGGGQQLWDEVYAAFNLKPFAAGNTGVQMGGWFRKEIKSVADIKGLKMRIPGLGGKVITKLGGSSINVAGGEIYSNLERGVIDATEWVGPYHDYLMGFYKVAKFYYYPGWHEPGTVLESFVNKKAYDALPKDLQEIITTAMYRSNAWMLATFESKNNEYLYKLTHEHKVNLKPFPKDVMESFRKASVEVISEITSKDPISKKVFDHFTAFSKKVDAWAKISEIPYYTSIM</sequence>
<keyword evidence="3" id="KW-0479">Metal-binding</keyword>
<reference evidence="5 6" key="1">
    <citation type="submission" date="2018-01" db="EMBL/GenBank/DDBJ databases">
        <title>Metagenomic assembled genomes from two thermal pools in the Uzon Caldera, Kamchatka, Russia.</title>
        <authorList>
            <person name="Wilkins L."/>
            <person name="Ettinger C."/>
        </authorList>
    </citation>
    <scope>NUCLEOTIDE SEQUENCE [LARGE SCALE GENOMIC DNA]</scope>
    <source>
        <strain evidence="5">ZAV-05</strain>
    </source>
</reference>
<evidence type="ECO:0000313" key="5">
    <source>
        <dbReference type="EMBL" id="PMP72694.1"/>
    </source>
</evidence>
<dbReference type="PIRSF" id="PIRSF039026">
    <property type="entry name" value="SiaP"/>
    <property type="match status" value="1"/>
</dbReference>
<dbReference type="Gene3D" id="3.40.190.10">
    <property type="entry name" value="Periplasmic binding protein-like II"/>
    <property type="match status" value="1"/>
</dbReference>
<evidence type="ECO:0000256" key="2">
    <source>
        <dbReference type="PIRSR" id="PIRSR039026-1"/>
    </source>
</evidence>
<dbReference type="InterPro" id="IPR038404">
    <property type="entry name" value="TRAP_DctP_sf"/>
</dbReference>
<dbReference type="InterPro" id="IPR018389">
    <property type="entry name" value="DctP_fam"/>
</dbReference>
<keyword evidence="1 4" id="KW-0732">Signal</keyword>
<feature type="binding site" evidence="3">
    <location>
        <position position="245"/>
    </location>
    <ligand>
        <name>substrate</name>
    </ligand>
</feature>
<dbReference type="InterPro" id="IPR006311">
    <property type="entry name" value="TAT_signal"/>
</dbReference>
<dbReference type="Pfam" id="PF10518">
    <property type="entry name" value="TAT_signal"/>
    <property type="match status" value="1"/>
</dbReference>
<dbReference type="InterPro" id="IPR019546">
    <property type="entry name" value="TAT_signal_bac_arc"/>
</dbReference>
<dbReference type="RefSeq" id="WP_424605163.1">
    <property type="nucleotide sequence ID" value="NZ_JBNAVA010000002.1"/>
</dbReference>
<proteinExistence type="predicted"/>
<dbReference type="Gene3D" id="3.40.190.170">
    <property type="entry name" value="Bacterial extracellular solute-binding protein, family 7"/>
    <property type="match status" value="1"/>
</dbReference>
<feature type="binding site" evidence="3">
    <location>
        <position position="219"/>
    </location>
    <ligand>
        <name>substrate</name>
    </ligand>
</feature>
<feature type="binding site" evidence="3">
    <location>
        <position position="220"/>
    </location>
    <ligand>
        <name>Na(+)</name>
        <dbReference type="ChEBI" id="CHEBI:29101"/>
    </ligand>
</feature>
<feature type="signal peptide" evidence="4">
    <location>
        <begin position="1"/>
        <end position="19"/>
    </location>
</feature>
<dbReference type="NCBIfam" id="TIGR01409">
    <property type="entry name" value="TAT_signal_seq"/>
    <property type="match status" value="1"/>
</dbReference>
<dbReference type="NCBIfam" id="NF037995">
    <property type="entry name" value="TRAP_S1"/>
    <property type="match status" value="1"/>
</dbReference>
<dbReference type="GO" id="GO:0031317">
    <property type="term" value="C:tripartite ATP-independent periplasmic transporter complex"/>
    <property type="evidence" value="ECO:0007669"/>
    <property type="project" value="InterPro"/>
</dbReference>
<dbReference type="PROSITE" id="PS51318">
    <property type="entry name" value="TAT"/>
    <property type="match status" value="1"/>
</dbReference>
<dbReference type="CDD" id="cd13604">
    <property type="entry name" value="PBP2_TRAP_ketoacid_lactate_like"/>
    <property type="match status" value="1"/>
</dbReference>
<feature type="binding site" evidence="2">
    <location>
        <position position="182"/>
    </location>
    <ligand>
        <name>substrate</name>
    </ligand>
</feature>
<dbReference type="PANTHER" id="PTHR33376:SF5">
    <property type="entry name" value="EXTRACYTOPLASMIC SOLUTE RECEPTOR PROTEIN"/>
    <property type="match status" value="1"/>
</dbReference>
<name>A0A2J6WQN5_9BACT</name>
<evidence type="ECO:0000256" key="3">
    <source>
        <dbReference type="PIRSR" id="PIRSR039026-2"/>
    </source>
</evidence>
<dbReference type="InterPro" id="IPR026289">
    <property type="entry name" value="SBP_TakP-like"/>
</dbReference>
<feature type="binding site" evidence="2">
    <location>
        <position position="161"/>
    </location>
    <ligand>
        <name>substrate</name>
    </ligand>
</feature>
<comment type="caution">
    <text evidence="5">The sequence shown here is derived from an EMBL/GenBank/DDBJ whole genome shotgun (WGS) entry which is preliminary data.</text>
</comment>